<protein>
    <recommendedName>
        <fullName evidence="4 14">Corrinoid adenosyltransferase</fullName>
        <ecNumber evidence="3 14">2.5.1.17</ecNumber>
    </recommendedName>
    <alternativeName>
        <fullName evidence="9 14">Cob(II)alamin adenosyltransferase</fullName>
    </alternativeName>
    <alternativeName>
        <fullName evidence="11 14">Cob(II)yrinic acid a,c-diamide adenosyltransferase</fullName>
    </alternativeName>
    <alternativeName>
        <fullName evidence="10 14">Cobinamide/cobalamin adenosyltransferase</fullName>
    </alternativeName>
</protein>
<evidence type="ECO:0000256" key="14">
    <source>
        <dbReference type="RuleBase" id="RU366026"/>
    </source>
</evidence>
<dbReference type="GO" id="GO:0009236">
    <property type="term" value="P:cobalamin biosynthetic process"/>
    <property type="evidence" value="ECO:0007669"/>
    <property type="project" value="UniProtKB-UniRule"/>
</dbReference>
<dbReference type="Pfam" id="PF01923">
    <property type="entry name" value="Cob_adeno_trans"/>
    <property type="match status" value="1"/>
</dbReference>
<dbReference type="AlphaFoldDB" id="A0A087C073"/>
<evidence type="ECO:0000256" key="7">
    <source>
        <dbReference type="ARBA" id="ARBA00022741"/>
    </source>
</evidence>
<comment type="caution">
    <text evidence="16">The sequence shown here is derived from an EMBL/GenBank/DDBJ whole genome shotgun (WGS) entry which is preliminary data.</text>
</comment>
<dbReference type="EC" id="2.5.1.17" evidence="3 14"/>
<comment type="similarity">
    <text evidence="2 14">Belongs to the Cob(I)alamin adenosyltransferase family.</text>
</comment>
<keyword evidence="6 14" id="KW-0808">Transferase</keyword>
<keyword evidence="7 14" id="KW-0547">Nucleotide-binding</keyword>
<dbReference type="UniPathway" id="UPA00148">
    <property type="reaction ID" value="UER00233"/>
</dbReference>
<dbReference type="PANTHER" id="PTHR12213">
    <property type="entry name" value="CORRINOID ADENOSYLTRANSFERASE"/>
    <property type="match status" value="1"/>
</dbReference>
<comment type="pathway">
    <text evidence="1 14">Cofactor biosynthesis; adenosylcobalamin biosynthesis; adenosylcobalamin from cob(II)yrinate a,c-diamide: step 2/7.</text>
</comment>
<evidence type="ECO:0000256" key="11">
    <source>
        <dbReference type="ARBA" id="ARBA00033354"/>
    </source>
</evidence>
<dbReference type="GeneID" id="93094676"/>
<evidence type="ECO:0000256" key="1">
    <source>
        <dbReference type="ARBA" id="ARBA00005121"/>
    </source>
</evidence>
<evidence type="ECO:0000256" key="8">
    <source>
        <dbReference type="ARBA" id="ARBA00022840"/>
    </source>
</evidence>
<evidence type="ECO:0000256" key="2">
    <source>
        <dbReference type="ARBA" id="ARBA00007487"/>
    </source>
</evidence>
<comment type="catalytic activity">
    <reaction evidence="13 14">
        <text>2 cob(II)alamin + reduced [electron-transfer flavoprotein] + 2 ATP = 2 adenosylcob(III)alamin + 2 triphosphate + oxidized [electron-transfer flavoprotein] + 3 H(+)</text>
        <dbReference type="Rhea" id="RHEA:28671"/>
        <dbReference type="Rhea" id="RHEA-COMP:10685"/>
        <dbReference type="Rhea" id="RHEA-COMP:10686"/>
        <dbReference type="ChEBI" id="CHEBI:15378"/>
        <dbReference type="ChEBI" id="CHEBI:16304"/>
        <dbReference type="ChEBI" id="CHEBI:18036"/>
        <dbReference type="ChEBI" id="CHEBI:18408"/>
        <dbReference type="ChEBI" id="CHEBI:30616"/>
        <dbReference type="ChEBI" id="CHEBI:57692"/>
        <dbReference type="ChEBI" id="CHEBI:58307"/>
        <dbReference type="EC" id="2.5.1.17"/>
    </reaction>
</comment>
<keyword evidence="5 14" id="KW-0169">Cobalamin biosynthesis</keyword>
<dbReference type="NCBIfam" id="TIGR00636">
    <property type="entry name" value="PduO_Nterm"/>
    <property type="match status" value="1"/>
</dbReference>
<evidence type="ECO:0000256" key="10">
    <source>
        <dbReference type="ARBA" id="ARBA00033334"/>
    </source>
</evidence>
<evidence type="ECO:0000256" key="3">
    <source>
        <dbReference type="ARBA" id="ARBA00012454"/>
    </source>
</evidence>
<evidence type="ECO:0000256" key="4">
    <source>
        <dbReference type="ARBA" id="ARBA00020963"/>
    </source>
</evidence>
<dbReference type="Gene3D" id="1.20.1200.10">
    <property type="entry name" value="Cobalamin adenosyltransferase-like"/>
    <property type="match status" value="1"/>
</dbReference>
<dbReference type="InterPro" id="IPR016030">
    <property type="entry name" value="CblAdoTrfase-like"/>
</dbReference>
<gene>
    <name evidence="16" type="ORF">BMON_0808</name>
</gene>
<dbReference type="eggNOG" id="COG2096">
    <property type="taxonomic scope" value="Bacteria"/>
</dbReference>
<evidence type="ECO:0000256" key="9">
    <source>
        <dbReference type="ARBA" id="ARBA00031529"/>
    </source>
</evidence>
<dbReference type="PANTHER" id="PTHR12213:SF0">
    <property type="entry name" value="CORRINOID ADENOSYLTRANSFERASE MMAB"/>
    <property type="match status" value="1"/>
</dbReference>
<comment type="catalytic activity">
    <reaction evidence="12 14">
        <text>2 cob(II)yrinate a,c diamide + reduced [electron-transfer flavoprotein] + 2 ATP = 2 adenosylcob(III)yrinate a,c-diamide + 2 triphosphate + oxidized [electron-transfer flavoprotein] + 3 H(+)</text>
        <dbReference type="Rhea" id="RHEA:11528"/>
        <dbReference type="Rhea" id="RHEA-COMP:10685"/>
        <dbReference type="Rhea" id="RHEA-COMP:10686"/>
        <dbReference type="ChEBI" id="CHEBI:15378"/>
        <dbReference type="ChEBI" id="CHEBI:18036"/>
        <dbReference type="ChEBI" id="CHEBI:30616"/>
        <dbReference type="ChEBI" id="CHEBI:57692"/>
        <dbReference type="ChEBI" id="CHEBI:58307"/>
        <dbReference type="ChEBI" id="CHEBI:58503"/>
        <dbReference type="ChEBI" id="CHEBI:58537"/>
        <dbReference type="EC" id="2.5.1.17"/>
    </reaction>
</comment>
<keyword evidence="17" id="KW-1185">Reference proteome</keyword>
<evidence type="ECO:0000256" key="5">
    <source>
        <dbReference type="ARBA" id="ARBA00022573"/>
    </source>
</evidence>
<name>A0A087C073_9BIFI</name>
<dbReference type="GO" id="GO:0008817">
    <property type="term" value="F:corrinoid adenosyltransferase activity"/>
    <property type="evidence" value="ECO:0007669"/>
    <property type="project" value="UniProtKB-UniRule"/>
</dbReference>
<dbReference type="Proteomes" id="UP000029082">
    <property type="component" value="Unassembled WGS sequence"/>
</dbReference>
<evidence type="ECO:0000256" key="13">
    <source>
        <dbReference type="ARBA" id="ARBA00048692"/>
    </source>
</evidence>
<dbReference type="InterPro" id="IPR036451">
    <property type="entry name" value="CblAdoTrfase-like_sf"/>
</dbReference>
<keyword evidence="8 14" id="KW-0067">ATP-binding</keyword>
<evidence type="ECO:0000313" key="17">
    <source>
        <dbReference type="Proteomes" id="UP000029082"/>
    </source>
</evidence>
<reference evidence="16 17" key="1">
    <citation type="submission" date="2014-03" db="EMBL/GenBank/DDBJ databases">
        <title>Genomics of Bifidobacteria.</title>
        <authorList>
            <person name="Ventura M."/>
            <person name="Milani C."/>
            <person name="Lugli G.A."/>
        </authorList>
    </citation>
    <scope>NUCLEOTIDE SEQUENCE [LARGE SCALE GENOMIC DNA]</scope>
    <source>
        <strain evidence="16 17">DSM 21395</strain>
    </source>
</reference>
<dbReference type="GO" id="GO:0005524">
    <property type="term" value="F:ATP binding"/>
    <property type="evidence" value="ECO:0007669"/>
    <property type="project" value="UniProtKB-UniRule"/>
</dbReference>
<accession>A0A087C073</accession>
<evidence type="ECO:0000256" key="12">
    <source>
        <dbReference type="ARBA" id="ARBA00048555"/>
    </source>
</evidence>
<dbReference type="STRING" id="1437603.GCA_000771525_01663"/>
<organism evidence="16 17">
    <name type="scientific">Bifidobacterium mongoliense DSM 21395</name>
    <dbReference type="NCBI Taxonomy" id="1437603"/>
    <lineage>
        <taxon>Bacteria</taxon>
        <taxon>Bacillati</taxon>
        <taxon>Actinomycetota</taxon>
        <taxon>Actinomycetes</taxon>
        <taxon>Bifidobacteriales</taxon>
        <taxon>Bifidobacteriaceae</taxon>
        <taxon>Bifidobacterium</taxon>
    </lineage>
</organism>
<proteinExistence type="inferred from homology"/>
<dbReference type="SUPFAM" id="SSF89028">
    <property type="entry name" value="Cobalamin adenosyltransferase-like"/>
    <property type="match status" value="1"/>
</dbReference>
<feature type="domain" description="Cobalamin adenosyltransferase-like" evidence="15">
    <location>
        <begin position="3"/>
        <end position="164"/>
    </location>
</feature>
<evidence type="ECO:0000256" key="6">
    <source>
        <dbReference type="ARBA" id="ARBA00022679"/>
    </source>
</evidence>
<dbReference type="RefSeq" id="WP_033512820.1">
    <property type="nucleotide sequence ID" value="NZ_JDUO01000007.1"/>
</dbReference>
<evidence type="ECO:0000259" key="15">
    <source>
        <dbReference type="Pfam" id="PF01923"/>
    </source>
</evidence>
<dbReference type="EMBL" id="JGZE01000012">
    <property type="protein sequence ID" value="KFI76673.1"/>
    <property type="molecule type" value="Genomic_DNA"/>
</dbReference>
<sequence length="179" mass="19903">MKIYTKKGDGGQSRQMDGHFISKTDPQILAVGALDETQSWLGLVIADLSEQTVGMRDDLQHIQRLLYRFQADVSIDGSANIHDDDVIQLETSIDRIMAQVDRIRAFILPGGGHTGAQLQVARVLARRAERACVALHEARPEWVRPEGLRFINRLSDYLFAMALLANHLDGVAETPAKES</sequence>
<dbReference type="InterPro" id="IPR029499">
    <property type="entry name" value="PduO-typ"/>
</dbReference>
<evidence type="ECO:0000313" key="16">
    <source>
        <dbReference type="EMBL" id="KFI76673.1"/>
    </source>
</evidence>
<dbReference type="OrthoDB" id="9778896at2"/>